<sequence length="50" mass="5289">MHSKRTTPGGDTARLTGRAVAGPQEPGDDEDWHAVPQRSGPRGLGSRPPQ</sequence>
<gene>
    <name evidence="2" type="ORF">FHS40_000829</name>
</gene>
<reference evidence="2 3" key="1">
    <citation type="submission" date="2020-08" db="EMBL/GenBank/DDBJ databases">
        <title>Genomic Encyclopedia of Type Strains, Phase III (KMG-III): the genomes of soil and plant-associated and newly described type strains.</title>
        <authorList>
            <person name="Whitman W."/>
        </authorList>
    </citation>
    <scope>NUCLEOTIDE SEQUENCE [LARGE SCALE GENOMIC DNA]</scope>
    <source>
        <strain evidence="2 3">CECT 3146</strain>
    </source>
</reference>
<proteinExistence type="predicted"/>
<dbReference type="AlphaFoldDB" id="A0A7W8ANN8"/>
<evidence type="ECO:0000313" key="2">
    <source>
        <dbReference type="EMBL" id="MBB5101776.1"/>
    </source>
</evidence>
<protein>
    <submittedName>
        <fullName evidence="2">Uncharacterized protein</fullName>
    </submittedName>
</protein>
<dbReference type="EMBL" id="JACHJD010000001">
    <property type="protein sequence ID" value="MBB5101776.1"/>
    <property type="molecule type" value="Genomic_DNA"/>
</dbReference>
<dbReference type="Proteomes" id="UP000549009">
    <property type="component" value="Unassembled WGS sequence"/>
</dbReference>
<name>A0A7W8ANN8_STRST</name>
<keyword evidence="3" id="KW-1185">Reference proteome</keyword>
<accession>A0A7W8ANN8</accession>
<evidence type="ECO:0000256" key="1">
    <source>
        <dbReference type="SAM" id="MobiDB-lite"/>
    </source>
</evidence>
<evidence type="ECO:0000313" key="3">
    <source>
        <dbReference type="Proteomes" id="UP000549009"/>
    </source>
</evidence>
<organism evidence="2 3">
    <name type="scientific">Streptomyces spectabilis</name>
    <dbReference type="NCBI Taxonomy" id="68270"/>
    <lineage>
        <taxon>Bacteria</taxon>
        <taxon>Bacillati</taxon>
        <taxon>Actinomycetota</taxon>
        <taxon>Actinomycetes</taxon>
        <taxon>Kitasatosporales</taxon>
        <taxon>Streptomycetaceae</taxon>
        <taxon>Streptomyces</taxon>
    </lineage>
</organism>
<comment type="caution">
    <text evidence="2">The sequence shown here is derived from an EMBL/GenBank/DDBJ whole genome shotgun (WGS) entry which is preliminary data.</text>
</comment>
<feature type="region of interest" description="Disordered" evidence="1">
    <location>
        <begin position="1"/>
        <end position="50"/>
    </location>
</feature>